<sequence>MPPQVLAGAPVGEVLPDAGHELAVPDDDPLVYLAAPFFTLADRWLVETCRNVLIGLGAQVFSPLHDVGPGGDEVASRDLEGLDRAHAVFALLDGWDPGTVYEVGWAHRKGLPVVGFLQGPSHEGTKMLVGTGAELHQDLSSALYRVVWAAQGHPLTPSRVTGHA</sequence>
<accession>A0A6F8YCJ6</accession>
<reference evidence="1 2" key="1">
    <citation type="submission" date="2020-03" db="EMBL/GenBank/DDBJ databases">
        <title>Whole genome shotgun sequence of Phytohabitans suffuscus NBRC 105367.</title>
        <authorList>
            <person name="Komaki H."/>
            <person name="Tamura T."/>
        </authorList>
    </citation>
    <scope>NUCLEOTIDE SEQUENCE [LARGE SCALE GENOMIC DNA]</scope>
    <source>
        <strain evidence="1 2">NBRC 105367</strain>
    </source>
</reference>
<dbReference type="EMBL" id="AP022871">
    <property type="protein sequence ID" value="BCB83681.1"/>
    <property type="molecule type" value="Genomic_DNA"/>
</dbReference>
<dbReference type="SUPFAM" id="SSF52309">
    <property type="entry name" value="N-(deoxy)ribosyltransferase-like"/>
    <property type="match status" value="1"/>
</dbReference>
<proteinExistence type="predicted"/>
<keyword evidence="2" id="KW-1185">Reference proteome</keyword>
<dbReference type="Proteomes" id="UP000503011">
    <property type="component" value="Chromosome"/>
</dbReference>
<gene>
    <name evidence="1" type="ORF">Psuf_009940</name>
</gene>
<evidence type="ECO:0000313" key="1">
    <source>
        <dbReference type="EMBL" id="BCB83681.1"/>
    </source>
</evidence>
<protein>
    <recommendedName>
        <fullName evidence="3">Nucleoside 2-deoxyribosyltransferase</fullName>
    </recommendedName>
</protein>
<name>A0A6F8YCJ6_9ACTN</name>
<dbReference type="AlphaFoldDB" id="A0A6F8YCJ6"/>
<evidence type="ECO:0000313" key="2">
    <source>
        <dbReference type="Proteomes" id="UP000503011"/>
    </source>
</evidence>
<organism evidence="1 2">
    <name type="scientific">Phytohabitans suffuscus</name>
    <dbReference type="NCBI Taxonomy" id="624315"/>
    <lineage>
        <taxon>Bacteria</taxon>
        <taxon>Bacillati</taxon>
        <taxon>Actinomycetota</taxon>
        <taxon>Actinomycetes</taxon>
        <taxon>Micromonosporales</taxon>
        <taxon>Micromonosporaceae</taxon>
    </lineage>
</organism>
<dbReference type="Pfam" id="PF05014">
    <property type="entry name" value="Nuc_deoxyrib_tr"/>
    <property type="match status" value="1"/>
</dbReference>
<dbReference type="InterPro" id="IPR007710">
    <property type="entry name" value="Nucleoside_deoxyribTrfase"/>
</dbReference>
<dbReference type="KEGG" id="psuu:Psuf_009940"/>
<evidence type="ECO:0008006" key="3">
    <source>
        <dbReference type="Google" id="ProtNLM"/>
    </source>
</evidence>
<dbReference type="Gene3D" id="3.40.50.450">
    <property type="match status" value="1"/>
</dbReference>
<reference evidence="1 2" key="2">
    <citation type="submission" date="2020-03" db="EMBL/GenBank/DDBJ databases">
        <authorList>
            <person name="Ichikawa N."/>
            <person name="Kimura A."/>
            <person name="Kitahashi Y."/>
            <person name="Uohara A."/>
        </authorList>
    </citation>
    <scope>NUCLEOTIDE SEQUENCE [LARGE SCALE GENOMIC DNA]</scope>
    <source>
        <strain evidence="1 2">NBRC 105367</strain>
    </source>
</reference>